<organism evidence="1">
    <name type="scientific">Tanacetum cinerariifolium</name>
    <name type="common">Dalmatian daisy</name>
    <name type="synonym">Chrysanthemum cinerariifolium</name>
    <dbReference type="NCBI Taxonomy" id="118510"/>
    <lineage>
        <taxon>Eukaryota</taxon>
        <taxon>Viridiplantae</taxon>
        <taxon>Streptophyta</taxon>
        <taxon>Embryophyta</taxon>
        <taxon>Tracheophyta</taxon>
        <taxon>Spermatophyta</taxon>
        <taxon>Magnoliopsida</taxon>
        <taxon>eudicotyledons</taxon>
        <taxon>Gunneridae</taxon>
        <taxon>Pentapetalae</taxon>
        <taxon>asterids</taxon>
        <taxon>campanulids</taxon>
        <taxon>Asterales</taxon>
        <taxon>Asteraceae</taxon>
        <taxon>Asteroideae</taxon>
        <taxon>Anthemideae</taxon>
        <taxon>Anthemidinae</taxon>
        <taxon>Tanacetum</taxon>
    </lineage>
</organism>
<dbReference type="AlphaFoldDB" id="A0A699K2Y7"/>
<gene>
    <name evidence="1" type="ORF">Tci_643813</name>
</gene>
<dbReference type="PANTHER" id="PTHR16134:SF43">
    <property type="entry name" value="CORONATINE-INSENSITIVE PROTEIN 1"/>
    <property type="match status" value="1"/>
</dbReference>
<dbReference type="EMBL" id="BKCJ010474830">
    <property type="protein sequence ID" value="GFA71841.1"/>
    <property type="molecule type" value="Genomic_DNA"/>
</dbReference>
<accession>A0A699K2Y7</accession>
<dbReference type="GO" id="GO:0031146">
    <property type="term" value="P:SCF-dependent proteasomal ubiquitin-dependent protein catabolic process"/>
    <property type="evidence" value="ECO:0007669"/>
    <property type="project" value="TreeGrafter"/>
</dbReference>
<dbReference type="GO" id="GO:0019005">
    <property type="term" value="C:SCF ubiquitin ligase complex"/>
    <property type="evidence" value="ECO:0007669"/>
    <property type="project" value="TreeGrafter"/>
</dbReference>
<reference evidence="1" key="1">
    <citation type="journal article" date="2019" name="Sci. Rep.">
        <title>Draft genome of Tanacetum cinerariifolium, the natural source of mosquito coil.</title>
        <authorList>
            <person name="Yamashiro T."/>
            <person name="Shiraishi A."/>
            <person name="Satake H."/>
            <person name="Nakayama K."/>
        </authorList>
    </citation>
    <scope>NUCLEOTIDE SEQUENCE</scope>
</reference>
<sequence>MDGLLHIDKYCNDLRTLCLKGNQFNNKDGKWLHELALQKMGIESLDFRYFDIHDVKDLTLLAINCNDFVCWFYVSYNCPNLEVLYTDTVSGDMGLQVIGTHLKNLRDFKMFLSYRYIKTYLSLNNGIRAMLNGCSKLDRLSIRLQPRHRGLTYVGLGYIGKYGHNLRYLYLRYVGESDAGLVELSKGARN</sequence>
<dbReference type="Gene3D" id="3.80.10.10">
    <property type="entry name" value="Ribonuclease Inhibitor"/>
    <property type="match status" value="2"/>
</dbReference>
<comment type="caution">
    <text evidence="1">The sequence shown here is derived from an EMBL/GenBank/DDBJ whole genome shotgun (WGS) entry which is preliminary data.</text>
</comment>
<dbReference type="PANTHER" id="PTHR16134">
    <property type="entry name" value="F-BOX/TPR REPEAT PROTEIN POF3"/>
    <property type="match status" value="1"/>
</dbReference>
<name>A0A699K2Y7_TANCI</name>
<protein>
    <submittedName>
        <fullName evidence="1">Uncharacterized protein</fullName>
    </submittedName>
</protein>
<evidence type="ECO:0000313" key="1">
    <source>
        <dbReference type="EMBL" id="GFA71841.1"/>
    </source>
</evidence>
<dbReference type="InterPro" id="IPR032675">
    <property type="entry name" value="LRR_dom_sf"/>
</dbReference>
<proteinExistence type="predicted"/>
<dbReference type="SUPFAM" id="SSF52047">
    <property type="entry name" value="RNI-like"/>
    <property type="match status" value="1"/>
</dbReference>